<keyword evidence="3" id="KW-0046">Antibiotic resistance</keyword>
<evidence type="ECO:0000313" key="6">
    <source>
        <dbReference type="Proteomes" id="UP001296706"/>
    </source>
</evidence>
<name>A0ABX1RPQ6_9PSEU</name>
<protein>
    <recommendedName>
        <fullName evidence="2">Bleomycin resistance protein</fullName>
    </recommendedName>
</protein>
<organism evidence="5 6">
    <name type="scientific">Pseudonocardia xinjiangensis</name>
    <dbReference type="NCBI Taxonomy" id="75289"/>
    <lineage>
        <taxon>Bacteria</taxon>
        <taxon>Bacillati</taxon>
        <taxon>Actinomycetota</taxon>
        <taxon>Actinomycetes</taxon>
        <taxon>Pseudonocardiales</taxon>
        <taxon>Pseudonocardiaceae</taxon>
        <taxon>Pseudonocardia</taxon>
    </lineage>
</organism>
<reference evidence="5 6" key="1">
    <citation type="submission" date="2020-04" db="EMBL/GenBank/DDBJ databases">
        <authorList>
            <person name="Klaysubun C."/>
            <person name="Duangmal K."/>
            <person name="Lipun K."/>
        </authorList>
    </citation>
    <scope>NUCLEOTIDE SEQUENCE [LARGE SCALE GENOMIC DNA]</scope>
    <source>
        <strain evidence="5 6">JCM 11839</strain>
    </source>
</reference>
<dbReference type="PROSITE" id="PS51819">
    <property type="entry name" value="VOC"/>
    <property type="match status" value="1"/>
</dbReference>
<evidence type="ECO:0000256" key="3">
    <source>
        <dbReference type="ARBA" id="ARBA00023251"/>
    </source>
</evidence>
<dbReference type="Pfam" id="PF19581">
    <property type="entry name" value="Glyoxalase_7"/>
    <property type="match status" value="1"/>
</dbReference>
<keyword evidence="6" id="KW-1185">Reference proteome</keyword>
<evidence type="ECO:0000313" key="5">
    <source>
        <dbReference type="EMBL" id="NMH81514.1"/>
    </source>
</evidence>
<evidence type="ECO:0000256" key="1">
    <source>
        <dbReference type="ARBA" id="ARBA00011051"/>
    </source>
</evidence>
<dbReference type="Proteomes" id="UP001296706">
    <property type="component" value="Unassembled WGS sequence"/>
</dbReference>
<dbReference type="InterPro" id="IPR000335">
    <property type="entry name" value="Bleomycin-R"/>
</dbReference>
<accession>A0ABX1RPQ6</accession>
<proteinExistence type="inferred from homology"/>
<comment type="similarity">
    <text evidence="1">Belongs to the bleomycin resistance protein family.</text>
</comment>
<dbReference type="InterPro" id="IPR029068">
    <property type="entry name" value="Glyas_Bleomycin-R_OHBP_Dase"/>
</dbReference>
<dbReference type="EMBL" id="JAAXKY010000152">
    <property type="protein sequence ID" value="NMH81514.1"/>
    <property type="molecule type" value="Genomic_DNA"/>
</dbReference>
<gene>
    <name evidence="5" type="ORF">HF577_31025</name>
</gene>
<evidence type="ECO:0000256" key="2">
    <source>
        <dbReference type="ARBA" id="ARBA00021572"/>
    </source>
</evidence>
<sequence>MHDVAAARRFYLDYLGCSVDWQYGEGDRPVYLQVSRGALVLHLSSHHGDGTPGAAMLVETRGLDDLHAELGGKGYPFLNPGIEDGPADGRTMELIDPSSNRLRFFERPVTA</sequence>
<dbReference type="InterPro" id="IPR037523">
    <property type="entry name" value="VOC_core"/>
</dbReference>
<feature type="domain" description="VOC" evidence="4">
    <location>
        <begin position="1"/>
        <end position="107"/>
    </location>
</feature>
<evidence type="ECO:0000259" key="4">
    <source>
        <dbReference type="PROSITE" id="PS51819"/>
    </source>
</evidence>
<comment type="caution">
    <text evidence="5">The sequence shown here is derived from an EMBL/GenBank/DDBJ whole genome shotgun (WGS) entry which is preliminary data.</text>
</comment>
<dbReference type="SUPFAM" id="SSF54593">
    <property type="entry name" value="Glyoxalase/Bleomycin resistance protein/Dihydroxybiphenyl dioxygenase"/>
    <property type="match status" value="1"/>
</dbReference>
<dbReference type="Gene3D" id="3.10.180.10">
    <property type="entry name" value="2,3-Dihydroxybiphenyl 1,2-Dioxygenase, domain 1"/>
    <property type="match status" value="1"/>
</dbReference>